<organism evidence="1 2">
    <name type="scientific">Shimazuella alba</name>
    <dbReference type="NCBI Taxonomy" id="2690964"/>
    <lineage>
        <taxon>Bacteria</taxon>
        <taxon>Bacillati</taxon>
        <taxon>Bacillota</taxon>
        <taxon>Bacilli</taxon>
        <taxon>Bacillales</taxon>
        <taxon>Thermoactinomycetaceae</taxon>
        <taxon>Shimazuella</taxon>
    </lineage>
</organism>
<dbReference type="RefSeq" id="WP_160803219.1">
    <property type="nucleotide sequence ID" value="NZ_WUUL01000021.1"/>
</dbReference>
<evidence type="ECO:0000313" key="1">
    <source>
        <dbReference type="EMBL" id="MXQ55867.1"/>
    </source>
</evidence>
<dbReference type="Proteomes" id="UP000430692">
    <property type="component" value="Unassembled WGS sequence"/>
</dbReference>
<sequence length="101" mass="12166">MTIIPTREFQQVLDLMPKPSDFYPDRIWRSQRLSDFVYWLELMVQSQETLEKVPPVDVTMEELAQIRNLINENRESDEKELTEAVEKHFQGEKSKKIWRLV</sequence>
<dbReference type="AlphaFoldDB" id="A0A6I4VWF0"/>
<reference evidence="1 2" key="1">
    <citation type="submission" date="2019-12" db="EMBL/GenBank/DDBJ databases">
        <title>Whole-genome analyses of novel actinobacteria.</title>
        <authorList>
            <person name="Sahin N."/>
            <person name="Saygin H."/>
        </authorList>
    </citation>
    <scope>NUCLEOTIDE SEQUENCE [LARGE SCALE GENOMIC DNA]</scope>
    <source>
        <strain evidence="1 2">KC615</strain>
    </source>
</reference>
<accession>A0A6I4VWF0</accession>
<gene>
    <name evidence="1" type="ORF">GSM42_19490</name>
</gene>
<name>A0A6I4VWF0_9BACL</name>
<keyword evidence="2" id="KW-1185">Reference proteome</keyword>
<evidence type="ECO:0000313" key="2">
    <source>
        <dbReference type="Proteomes" id="UP000430692"/>
    </source>
</evidence>
<proteinExistence type="predicted"/>
<dbReference type="EMBL" id="WUUL01000021">
    <property type="protein sequence ID" value="MXQ55867.1"/>
    <property type="molecule type" value="Genomic_DNA"/>
</dbReference>
<protein>
    <submittedName>
        <fullName evidence="1">Uncharacterized protein</fullName>
    </submittedName>
</protein>
<comment type="caution">
    <text evidence="1">The sequence shown here is derived from an EMBL/GenBank/DDBJ whole genome shotgun (WGS) entry which is preliminary data.</text>
</comment>